<organism evidence="2 3">
    <name type="scientific">Candidatus Gallimonas intestinavium</name>
    <dbReference type="NCBI Taxonomy" id="2838603"/>
    <lineage>
        <taxon>Bacteria</taxon>
        <taxon>Bacillati</taxon>
        <taxon>Bacillota</taxon>
        <taxon>Clostridia</taxon>
        <taxon>Candidatus Gallimonas</taxon>
    </lineage>
</organism>
<keyword evidence="1" id="KW-0472">Membrane</keyword>
<feature type="transmembrane region" description="Helical" evidence="1">
    <location>
        <begin position="21"/>
        <end position="42"/>
    </location>
</feature>
<reference evidence="2" key="1">
    <citation type="journal article" date="2021" name="PeerJ">
        <title>Extensive microbial diversity within the chicken gut microbiome revealed by metagenomics and culture.</title>
        <authorList>
            <person name="Gilroy R."/>
            <person name="Ravi A."/>
            <person name="Getino M."/>
            <person name="Pursley I."/>
            <person name="Horton D.L."/>
            <person name="Alikhan N.F."/>
            <person name="Baker D."/>
            <person name="Gharbi K."/>
            <person name="Hall N."/>
            <person name="Watson M."/>
            <person name="Adriaenssens E.M."/>
            <person name="Foster-Nyarko E."/>
            <person name="Jarju S."/>
            <person name="Secka A."/>
            <person name="Antonio M."/>
            <person name="Oren A."/>
            <person name="Chaudhuri R.R."/>
            <person name="La Ragione R."/>
            <person name="Hildebrand F."/>
            <person name="Pallen M.J."/>
        </authorList>
    </citation>
    <scope>NUCLEOTIDE SEQUENCE</scope>
    <source>
        <strain evidence="2">ChiW7-2402</strain>
    </source>
</reference>
<keyword evidence="1" id="KW-0812">Transmembrane</keyword>
<gene>
    <name evidence="2" type="ORF">H9964_02935</name>
</gene>
<protein>
    <submittedName>
        <fullName evidence="2">Uncharacterized protein</fullName>
    </submittedName>
</protein>
<feature type="transmembrane region" description="Helical" evidence="1">
    <location>
        <begin position="48"/>
        <end position="72"/>
    </location>
</feature>
<dbReference type="Proteomes" id="UP000824102">
    <property type="component" value="Unassembled WGS sequence"/>
</dbReference>
<dbReference type="AlphaFoldDB" id="A0A9D2K0C7"/>
<keyword evidence="1" id="KW-1133">Transmembrane helix</keyword>
<accession>A0A9D2K0C7</accession>
<dbReference type="EMBL" id="DXBB01000049">
    <property type="protein sequence ID" value="HIZ72519.1"/>
    <property type="molecule type" value="Genomic_DNA"/>
</dbReference>
<sequence>MDEQNRSIKVKAYLNSGEASDFGLLIYLLYLLSAGMAIYLMISESDALKLILGIIVCIAFPTLFLAADLLMLHCEKVYDIYNIDGVTRIHKDKVILEIRWSNVEEIIYDGTGFPLLAPKGIVAILKDPIVLMKNVKGENISYQKLDFFRGAMKKKTALAIEQQFLPPELKIQFK</sequence>
<evidence type="ECO:0000313" key="2">
    <source>
        <dbReference type="EMBL" id="HIZ72519.1"/>
    </source>
</evidence>
<evidence type="ECO:0000256" key="1">
    <source>
        <dbReference type="SAM" id="Phobius"/>
    </source>
</evidence>
<evidence type="ECO:0000313" key="3">
    <source>
        <dbReference type="Proteomes" id="UP000824102"/>
    </source>
</evidence>
<reference evidence="2" key="2">
    <citation type="submission" date="2021-04" db="EMBL/GenBank/DDBJ databases">
        <authorList>
            <person name="Gilroy R."/>
        </authorList>
    </citation>
    <scope>NUCLEOTIDE SEQUENCE</scope>
    <source>
        <strain evidence="2">ChiW7-2402</strain>
    </source>
</reference>
<comment type="caution">
    <text evidence="2">The sequence shown here is derived from an EMBL/GenBank/DDBJ whole genome shotgun (WGS) entry which is preliminary data.</text>
</comment>
<name>A0A9D2K0C7_9FIRM</name>
<proteinExistence type="predicted"/>